<gene>
    <name evidence="1" type="ORF">EVAR_65048_1</name>
</gene>
<evidence type="ECO:0000313" key="2">
    <source>
        <dbReference type="Proteomes" id="UP000299102"/>
    </source>
</evidence>
<organism evidence="1 2">
    <name type="scientific">Eumeta variegata</name>
    <name type="common">Bagworm moth</name>
    <name type="synonym">Eumeta japonica</name>
    <dbReference type="NCBI Taxonomy" id="151549"/>
    <lineage>
        <taxon>Eukaryota</taxon>
        <taxon>Metazoa</taxon>
        <taxon>Ecdysozoa</taxon>
        <taxon>Arthropoda</taxon>
        <taxon>Hexapoda</taxon>
        <taxon>Insecta</taxon>
        <taxon>Pterygota</taxon>
        <taxon>Neoptera</taxon>
        <taxon>Endopterygota</taxon>
        <taxon>Lepidoptera</taxon>
        <taxon>Glossata</taxon>
        <taxon>Ditrysia</taxon>
        <taxon>Tineoidea</taxon>
        <taxon>Psychidae</taxon>
        <taxon>Oiketicinae</taxon>
        <taxon>Eumeta</taxon>
    </lineage>
</organism>
<accession>A0A4C1ZPY1</accession>
<dbReference type="EMBL" id="BGZK01002000">
    <property type="protein sequence ID" value="GBP89402.1"/>
    <property type="molecule type" value="Genomic_DNA"/>
</dbReference>
<evidence type="ECO:0000313" key="1">
    <source>
        <dbReference type="EMBL" id="GBP89402.1"/>
    </source>
</evidence>
<keyword evidence="2" id="KW-1185">Reference proteome</keyword>
<dbReference type="Proteomes" id="UP000299102">
    <property type="component" value="Unassembled WGS sequence"/>
</dbReference>
<comment type="caution">
    <text evidence="1">The sequence shown here is derived from an EMBL/GenBank/DDBJ whole genome shotgun (WGS) entry which is preliminary data.</text>
</comment>
<dbReference type="AlphaFoldDB" id="A0A4C1ZPY1"/>
<protein>
    <submittedName>
        <fullName evidence="1">Uncharacterized protein</fullName>
    </submittedName>
</protein>
<sequence>MHLGLWHKDYRVSDISLIMKIQNPVFLEFAGAAGRGGAGREGSGDRMEAEVEVPNKSLRLIGFASVPRENYQEN</sequence>
<name>A0A4C1ZPY1_EUMVA</name>
<reference evidence="1 2" key="1">
    <citation type="journal article" date="2019" name="Commun. Biol.">
        <title>The bagworm genome reveals a unique fibroin gene that provides high tensile strength.</title>
        <authorList>
            <person name="Kono N."/>
            <person name="Nakamura H."/>
            <person name="Ohtoshi R."/>
            <person name="Tomita M."/>
            <person name="Numata K."/>
            <person name="Arakawa K."/>
        </authorList>
    </citation>
    <scope>NUCLEOTIDE SEQUENCE [LARGE SCALE GENOMIC DNA]</scope>
</reference>
<proteinExistence type="predicted"/>